<evidence type="ECO:0000313" key="7">
    <source>
        <dbReference type="EMBL" id="PSS20149.1"/>
    </source>
</evidence>
<accession>A0A2T3B3E8</accession>
<dbReference type="InParanoid" id="A0A2T3B3E8"/>
<keyword evidence="2 4" id="KW-0862">Zinc</keyword>
<dbReference type="PROSITE" id="PS50023">
    <property type="entry name" value="LIM_DOMAIN_2"/>
    <property type="match status" value="3"/>
</dbReference>
<dbReference type="GO" id="GO:0030695">
    <property type="term" value="F:GTPase regulator activity"/>
    <property type="evidence" value="ECO:0007669"/>
    <property type="project" value="UniProtKB-ARBA"/>
</dbReference>
<feature type="compositionally biased region" description="Low complexity" evidence="5">
    <location>
        <begin position="297"/>
        <end position="312"/>
    </location>
</feature>
<dbReference type="RefSeq" id="XP_024721419.1">
    <property type="nucleotide sequence ID" value="XM_024863844.1"/>
</dbReference>
<feature type="compositionally biased region" description="Basic and acidic residues" evidence="5">
    <location>
        <begin position="378"/>
        <end position="389"/>
    </location>
</feature>
<dbReference type="AlphaFoldDB" id="A0A2T3B3E8"/>
<dbReference type="GO" id="GO:0031941">
    <property type="term" value="C:filamentous actin"/>
    <property type="evidence" value="ECO:0007669"/>
    <property type="project" value="TreeGrafter"/>
</dbReference>
<dbReference type="CDD" id="cd08368">
    <property type="entry name" value="LIM"/>
    <property type="match status" value="1"/>
</dbReference>
<dbReference type="Gene3D" id="2.10.110.10">
    <property type="entry name" value="Cysteine Rich Protein"/>
    <property type="match status" value="3"/>
</dbReference>
<feature type="compositionally biased region" description="Low complexity" evidence="5">
    <location>
        <begin position="233"/>
        <end position="244"/>
    </location>
</feature>
<evidence type="ECO:0000259" key="6">
    <source>
        <dbReference type="PROSITE" id="PS50023"/>
    </source>
</evidence>
<feature type="domain" description="LIM zinc-binding" evidence="6">
    <location>
        <begin position="610"/>
        <end position="672"/>
    </location>
</feature>
<feature type="compositionally biased region" description="Basic residues" evidence="5">
    <location>
        <begin position="1"/>
        <end position="12"/>
    </location>
</feature>
<evidence type="ECO:0000256" key="4">
    <source>
        <dbReference type="PROSITE-ProRule" id="PRU00125"/>
    </source>
</evidence>
<reference evidence="7 8" key="1">
    <citation type="journal article" date="2018" name="New Phytol.">
        <title>Comparative genomics and transcriptomics depict ericoid mycorrhizal fungi as versatile saprotrophs and plant mutualists.</title>
        <authorList>
            <person name="Martino E."/>
            <person name="Morin E."/>
            <person name="Grelet G.A."/>
            <person name="Kuo A."/>
            <person name="Kohler A."/>
            <person name="Daghino S."/>
            <person name="Barry K.W."/>
            <person name="Cichocki N."/>
            <person name="Clum A."/>
            <person name="Dockter R.B."/>
            <person name="Hainaut M."/>
            <person name="Kuo R.C."/>
            <person name="LaButti K."/>
            <person name="Lindahl B.D."/>
            <person name="Lindquist E.A."/>
            <person name="Lipzen A."/>
            <person name="Khouja H.R."/>
            <person name="Magnuson J."/>
            <person name="Murat C."/>
            <person name="Ohm R.A."/>
            <person name="Singer S.W."/>
            <person name="Spatafora J.W."/>
            <person name="Wang M."/>
            <person name="Veneault-Fourrey C."/>
            <person name="Henrissat B."/>
            <person name="Grigoriev I.V."/>
            <person name="Martin F.M."/>
            <person name="Perotto S."/>
        </authorList>
    </citation>
    <scope>NUCLEOTIDE SEQUENCE [LARGE SCALE GENOMIC DNA]</scope>
    <source>
        <strain evidence="7 8">ATCC 22711</strain>
    </source>
</reference>
<feature type="compositionally biased region" description="Polar residues" evidence="5">
    <location>
        <begin position="478"/>
        <end position="487"/>
    </location>
</feature>
<protein>
    <recommendedName>
        <fullName evidence="6">LIM zinc-binding domain-containing protein</fullName>
    </recommendedName>
</protein>
<dbReference type="SUPFAM" id="SSF57716">
    <property type="entry name" value="Glucocorticoid receptor-like (DNA-binding domain)"/>
    <property type="match status" value="2"/>
</dbReference>
<dbReference type="InterPro" id="IPR050604">
    <property type="entry name" value="PDZ-LIM_domain"/>
</dbReference>
<dbReference type="GO" id="GO:0046872">
    <property type="term" value="F:metal ion binding"/>
    <property type="evidence" value="ECO:0007669"/>
    <property type="project" value="UniProtKB-KW"/>
</dbReference>
<dbReference type="EMBL" id="KZ679010">
    <property type="protein sequence ID" value="PSS20149.1"/>
    <property type="molecule type" value="Genomic_DNA"/>
</dbReference>
<feature type="compositionally biased region" description="Basic and acidic residues" evidence="5">
    <location>
        <begin position="257"/>
        <end position="279"/>
    </location>
</feature>
<keyword evidence="1 4" id="KW-0479">Metal-binding</keyword>
<dbReference type="GO" id="GO:0030036">
    <property type="term" value="P:actin cytoskeleton organization"/>
    <property type="evidence" value="ECO:0007669"/>
    <property type="project" value="TreeGrafter"/>
</dbReference>
<feature type="domain" description="LIM zinc-binding" evidence="6">
    <location>
        <begin position="769"/>
        <end position="832"/>
    </location>
</feature>
<dbReference type="STRING" id="857342.A0A2T3B3E8"/>
<name>A0A2T3B3E8_AMORE</name>
<feature type="compositionally biased region" description="Basic and acidic residues" evidence="5">
    <location>
        <begin position="424"/>
        <end position="444"/>
    </location>
</feature>
<feature type="compositionally biased region" description="Polar residues" evidence="5">
    <location>
        <begin position="91"/>
        <end position="101"/>
    </location>
</feature>
<sequence length="832" mass="92207">MLRGRSRDRTRKISPPGPVYMSNEQFASYLADLRNNRVARPSGARPQPPSNRHESDRGLSKTPQPNEPIASPSNEFAQRSSSVLSHRRARSSLSTYSSPNSRIGRPLVQQPRSPGAPVVPLKPSEVVPSATYIERGQRWMEKEEAVSLREAMEDMDLNEVDEEEMRIHAAAQAEASELVWQHQHPEAAIKPGAPYRYKEHLRKNSYQHARTQSVGRYGGVGMVTGLARDIPCSISGRSSSSGGTRSERSRVSSGGSDDSRLDRNVSPDHTVRRSVDSSRDIATTTSTKKSYGSITNASRPSAAPRRSTSAKRNISGEIAGTFTGEQIWEEPEQEDTDRSHSIDSQDAPAPLRLKPRNPLNRVQFAQDVIQSNSTPPEPTKKISRFEIHRNPPSQSRNPLYTANPPPPPQNPNGQRAETPTKNGLEIRSDEIRQATSMRLKDRSPKLPTPTVVSDKPGRPIVSFEANWKPKEADVKPEVQSQSGSRGSHIQRRAIPSRADSKDVSIPIPTIQLPDAPSIQVNDVPAISVPTINLPDTAPSVPTINVPDIPKISVSTADVPTISIESSDTKSNSRRPLPDPKTAAGRPPPRHHAIVPNPRSHWSPAGKRATATCHQCQLPIEGRVVGLRGATEKYHPECFICFTCGTGLEALEVFEEPSVMRDQRLDRIERRARGESVPEIEGQTAEDDGDSRLRYFCHLDWHELYAPKCKHCKTPIIGEHTVALGAHWHFGHFFCAECGDPFEQGMSHIEKDGYAWCINCQTKRTERRAPKCRKCRLPVIGPVVQAMGGEWHDKCFRCVSCNGDFPDSAFFPKEVGNETVVMCTKCMERELKA</sequence>
<keyword evidence="3 4" id="KW-0440">LIM domain</keyword>
<dbReference type="PROSITE" id="PS00478">
    <property type="entry name" value="LIM_DOMAIN_1"/>
    <property type="match status" value="1"/>
</dbReference>
<evidence type="ECO:0000256" key="2">
    <source>
        <dbReference type="ARBA" id="ARBA00022833"/>
    </source>
</evidence>
<dbReference type="Pfam" id="PF00412">
    <property type="entry name" value="LIM"/>
    <property type="match status" value="3"/>
</dbReference>
<feature type="region of interest" description="Disordered" evidence="5">
    <location>
        <begin position="559"/>
        <end position="605"/>
    </location>
</feature>
<evidence type="ECO:0000256" key="3">
    <source>
        <dbReference type="ARBA" id="ARBA00023038"/>
    </source>
</evidence>
<dbReference type="GO" id="GO:0051371">
    <property type="term" value="F:muscle alpha-actinin binding"/>
    <property type="evidence" value="ECO:0007669"/>
    <property type="project" value="TreeGrafter"/>
</dbReference>
<proteinExistence type="predicted"/>
<dbReference type="PANTHER" id="PTHR24214">
    <property type="entry name" value="PDZ AND LIM DOMAIN PROTEIN ZASP"/>
    <property type="match status" value="1"/>
</dbReference>
<dbReference type="FunFam" id="2.10.110.10:FF:000077">
    <property type="entry name" value="LIM domain protein"/>
    <property type="match status" value="1"/>
</dbReference>
<feature type="domain" description="LIM zinc-binding" evidence="6">
    <location>
        <begin position="706"/>
        <end position="766"/>
    </location>
</feature>
<organism evidence="7 8">
    <name type="scientific">Amorphotheca resinae ATCC 22711</name>
    <dbReference type="NCBI Taxonomy" id="857342"/>
    <lineage>
        <taxon>Eukaryota</taxon>
        <taxon>Fungi</taxon>
        <taxon>Dikarya</taxon>
        <taxon>Ascomycota</taxon>
        <taxon>Pezizomycotina</taxon>
        <taxon>Leotiomycetes</taxon>
        <taxon>Helotiales</taxon>
        <taxon>Amorphothecaceae</taxon>
        <taxon>Amorphotheca</taxon>
    </lineage>
</organism>
<dbReference type="GO" id="GO:0001725">
    <property type="term" value="C:stress fiber"/>
    <property type="evidence" value="ECO:0007669"/>
    <property type="project" value="TreeGrafter"/>
</dbReference>
<dbReference type="PANTHER" id="PTHR24214:SF38">
    <property type="entry name" value="PDZ AND LIM DOMAIN PROTEIN ZASP-RELATED"/>
    <property type="match status" value="1"/>
</dbReference>
<feature type="region of interest" description="Disordered" evidence="5">
    <location>
        <begin position="230"/>
        <end position="458"/>
    </location>
</feature>
<dbReference type="GO" id="GO:0003779">
    <property type="term" value="F:actin binding"/>
    <property type="evidence" value="ECO:0007669"/>
    <property type="project" value="TreeGrafter"/>
</dbReference>
<feature type="compositionally biased region" description="Polar residues" evidence="5">
    <location>
        <begin position="559"/>
        <end position="569"/>
    </location>
</feature>
<dbReference type="GeneID" id="36571925"/>
<evidence type="ECO:0000256" key="1">
    <source>
        <dbReference type="ARBA" id="ARBA00022723"/>
    </source>
</evidence>
<feature type="compositionally biased region" description="Polar residues" evidence="5">
    <location>
        <begin position="280"/>
        <end position="296"/>
    </location>
</feature>
<dbReference type="SMART" id="SM00132">
    <property type="entry name" value="LIM"/>
    <property type="match status" value="3"/>
</dbReference>
<dbReference type="OrthoDB" id="15567at2759"/>
<feature type="region of interest" description="Disordered" evidence="5">
    <location>
        <begin position="471"/>
        <end position="501"/>
    </location>
</feature>
<dbReference type="InterPro" id="IPR001781">
    <property type="entry name" value="Znf_LIM"/>
</dbReference>
<evidence type="ECO:0000256" key="5">
    <source>
        <dbReference type="SAM" id="MobiDB-lite"/>
    </source>
</evidence>
<feature type="region of interest" description="Disordered" evidence="5">
    <location>
        <begin position="1"/>
        <end position="122"/>
    </location>
</feature>
<gene>
    <name evidence="7" type="ORF">M430DRAFT_18324</name>
</gene>
<evidence type="ECO:0000313" key="8">
    <source>
        <dbReference type="Proteomes" id="UP000241818"/>
    </source>
</evidence>
<keyword evidence="8" id="KW-1185">Reference proteome</keyword>
<feature type="compositionally biased region" description="Polar residues" evidence="5">
    <location>
        <begin position="71"/>
        <end position="84"/>
    </location>
</feature>
<dbReference type="Proteomes" id="UP000241818">
    <property type="component" value="Unassembled WGS sequence"/>
</dbReference>
<feature type="compositionally biased region" description="Polar residues" evidence="5">
    <location>
        <begin position="391"/>
        <end position="400"/>
    </location>
</feature>